<evidence type="ECO:0008006" key="3">
    <source>
        <dbReference type="Google" id="ProtNLM"/>
    </source>
</evidence>
<keyword evidence="1" id="KW-1133">Transmembrane helix</keyword>
<dbReference type="PANTHER" id="PTHR11360:SF93">
    <property type="entry name" value="MONOCARBOXYLATE TRANSPORTER 7-LIKE PROTEIN"/>
    <property type="match status" value="1"/>
</dbReference>
<sequence length="501" mass="55285">MRPPKQVDKNVDRKGYVAGRPVSGSISFHRTTSLSLFTAPLVVALCRRKSTRLTAVLGGLVMALACLFTSFALQMHQVLLSYGIVMGLGTGMVRETSSLMLGNYFKRRREFVEMVVQAGAGVGIALFSVFYKEAVGKLGWRLGLQAVTGILSLAFFLGVLYRSASLYHPQRRAILHLKNQRKKVKEKKGQGRPEKPPLIDFSPLKARGVQMLLLSSGTSALGLYTPVFYLALQGYKEGLEDSALVLMQTFLGFATTLGCVGFGLVVVRPNEQCLISRQYLCQAAMVGIGVSLLALSTVQGYHGYVLFVWLYGVCLGGFLYSLKMFTMERVRARHFTRTWGFVQGAEAIPVLLGVPITGYINQSHPKAGYYFSFLSTMLGAALLFFVGCPKRPETPVFSTVPLTGETCSCPPTSPTPHLHRPHLPKSISFATTLDLPDPHLGCISEELHHDMMGYQYLPGFPGQRPLRPSKSVPEGLARHHNWHQRRPIRQVTVIEQMTTSV</sequence>
<dbReference type="EMBL" id="OB792771">
    <property type="protein sequence ID" value="CAD7424247.1"/>
    <property type="molecule type" value="Genomic_DNA"/>
</dbReference>
<feature type="transmembrane region" description="Helical" evidence="1">
    <location>
        <begin position="338"/>
        <end position="361"/>
    </location>
</feature>
<name>A0A7R9DYW5_9NEOP</name>
<gene>
    <name evidence="2" type="ORF">TMSB3V08_LOCUS1205</name>
</gene>
<accession>A0A7R9DYW5</accession>
<feature type="transmembrane region" description="Helical" evidence="1">
    <location>
        <begin position="111"/>
        <end position="130"/>
    </location>
</feature>
<evidence type="ECO:0000313" key="2">
    <source>
        <dbReference type="EMBL" id="CAD7424247.1"/>
    </source>
</evidence>
<feature type="transmembrane region" description="Helical" evidence="1">
    <location>
        <begin position="79"/>
        <end position="99"/>
    </location>
</feature>
<organism evidence="2">
    <name type="scientific">Timema monikensis</name>
    <dbReference type="NCBI Taxonomy" id="170555"/>
    <lineage>
        <taxon>Eukaryota</taxon>
        <taxon>Metazoa</taxon>
        <taxon>Ecdysozoa</taxon>
        <taxon>Arthropoda</taxon>
        <taxon>Hexapoda</taxon>
        <taxon>Insecta</taxon>
        <taxon>Pterygota</taxon>
        <taxon>Neoptera</taxon>
        <taxon>Polyneoptera</taxon>
        <taxon>Phasmatodea</taxon>
        <taxon>Timematodea</taxon>
        <taxon>Timematoidea</taxon>
        <taxon>Timematidae</taxon>
        <taxon>Timema</taxon>
    </lineage>
</organism>
<keyword evidence="1" id="KW-0472">Membrane</keyword>
<feature type="transmembrane region" description="Helical" evidence="1">
    <location>
        <begin position="53"/>
        <end position="73"/>
    </location>
</feature>
<feature type="transmembrane region" description="Helical" evidence="1">
    <location>
        <begin position="304"/>
        <end position="326"/>
    </location>
</feature>
<dbReference type="InterPro" id="IPR036259">
    <property type="entry name" value="MFS_trans_sf"/>
</dbReference>
<dbReference type="AlphaFoldDB" id="A0A7R9DYW5"/>
<protein>
    <recommendedName>
        <fullName evidence="3">Monocarboxylate transporter</fullName>
    </recommendedName>
</protein>
<keyword evidence="1" id="KW-0812">Transmembrane</keyword>
<dbReference type="PANTHER" id="PTHR11360">
    <property type="entry name" value="MONOCARBOXYLATE TRANSPORTER"/>
    <property type="match status" value="1"/>
</dbReference>
<dbReference type="Gene3D" id="1.20.1250.20">
    <property type="entry name" value="MFS general substrate transporter like domains"/>
    <property type="match status" value="1"/>
</dbReference>
<proteinExistence type="predicted"/>
<feature type="transmembrane region" description="Helical" evidence="1">
    <location>
        <begin position="367"/>
        <end position="388"/>
    </location>
</feature>
<reference evidence="2" key="1">
    <citation type="submission" date="2020-11" db="EMBL/GenBank/DDBJ databases">
        <authorList>
            <person name="Tran Van P."/>
        </authorList>
    </citation>
    <scope>NUCLEOTIDE SEQUENCE</scope>
</reference>
<dbReference type="GO" id="GO:0022857">
    <property type="term" value="F:transmembrane transporter activity"/>
    <property type="evidence" value="ECO:0007669"/>
    <property type="project" value="InterPro"/>
</dbReference>
<feature type="transmembrane region" description="Helical" evidence="1">
    <location>
        <begin position="142"/>
        <end position="161"/>
    </location>
</feature>
<feature type="transmembrane region" description="Helical" evidence="1">
    <location>
        <begin position="211"/>
        <end position="232"/>
    </location>
</feature>
<feature type="transmembrane region" description="Helical" evidence="1">
    <location>
        <begin position="279"/>
        <end position="298"/>
    </location>
</feature>
<feature type="transmembrane region" description="Helical" evidence="1">
    <location>
        <begin position="244"/>
        <end position="267"/>
    </location>
</feature>
<dbReference type="InterPro" id="IPR050327">
    <property type="entry name" value="Proton-linked_MCT"/>
</dbReference>
<dbReference type="InterPro" id="IPR011701">
    <property type="entry name" value="MFS"/>
</dbReference>
<evidence type="ECO:0000256" key="1">
    <source>
        <dbReference type="SAM" id="Phobius"/>
    </source>
</evidence>
<dbReference type="Pfam" id="PF07690">
    <property type="entry name" value="MFS_1"/>
    <property type="match status" value="1"/>
</dbReference>
<dbReference type="SUPFAM" id="SSF103473">
    <property type="entry name" value="MFS general substrate transporter"/>
    <property type="match status" value="1"/>
</dbReference>